<evidence type="ECO:0000313" key="2">
    <source>
        <dbReference type="EMBL" id="SNT35280.1"/>
    </source>
</evidence>
<sequence>MKRRDFLATSLLGATALTKVARGQAAASPAREYYQLRKYKLVSGPQTALAEAYFADALIPALRRLGMGPVGAFRLDIGPETPTYYLLIPGSPVEELVNVDFALAQDEAFMKIAQPFWSAPATAPPFERIESTLLAAFAGWPKVTPPAKGKRIFQMRSYESPSQRDHLLKVEMFHKAEFEIFKQVGFRPVFFGDALVGPRLPNLTYMLSFTDMNELNTLWDGFKTNPEWKRLSTSSRYGFEAILNNVSNLILSPLSMSQI</sequence>
<organism evidence="2 3">
    <name type="scientific">Granulicella rosea</name>
    <dbReference type="NCBI Taxonomy" id="474952"/>
    <lineage>
        <taxon>Bacteria</taxon>
        <taxon>Pseudomonadati</taxon>
        <taxon>Acidobacteriota</taxon>
        <taxon>Terriglobia</taxon>
        <taxon>Terriglobales</taxon>
        <taxon>Acidobacteriaceae</taxon>
        <taxon>Granulicella</taxon>
    </lineage>
</organism>
<evidence type="ECO:0000313" key="3">
    <source>
        <dbReference type="Proteomes" id="UP000198356"/>
    </source>
</evidence>
<dbReference type="RefSeq" id="WP_089409984.1">
    <property type="nucleotide sequence ID" value="NZ_FZOU01000008.1"/>
</dbReference>
<proteinExistence type="predicted"/>
<dbReference type="InterPro" id="IPR011008">
    <property type="entry name" value="Dimeric_a/b-barrel"/>
</dbReference>
<dbReference type="InterPro" id="IPR012577">
    <property type="entry name" value="NIPSNAP"/>
</dbReference>
<dbReference type="Proteomes" id="UP000198356">
    <property type="component" value="Unassembled WGS sequence"/>
</dbReference>
<dbReference type="Pfam" id="PF07978">
    <property type="entry name" value="NIPSNAP"/>
    <property type="match status" value="1"/>
</dbReference>
<keyword evidence="3" id="KW-1185">Reference proteome</keyword>
<name>A0A239LYD2_9BACT</name>
<gene>
    <name evidence="2" type="ORF">SAMN05421770_10864</name>
</gene>
<dbReference type="Gene3D" id="3.30.70.100">
    <property type="match status" value="2"/>
</dbReference>
<protein>
    <submittedName>
        <fullName evidence="2">NIPSNAP protein</fullName>
    </submittedName>
</protein>
<evidence type="ECO:0000259" key="1">
    <source>
        <dbReference type="Pfam" id="PF07978"/>
    </source>
</evidence>
<dbReference type="SUPFAM" id="SSF54909">
    <property type="entry name" value="Dimeric alpha+beta barrel"/>
    <property type="match status" value="2"/>
</dbReference>
<feature type="domain" description="NIPSNAP" evidence="1">
    <location>
        <begin position="154"/>
        <end position="258"/>
    </location>
</feature>
<dbReference type="OrthoDB" id="113248at2"/>
<accession>A0A239LYD2</accession>
<dbReference type="EMBL" id="FZOU01000008">
    <property type="protein sequence ID" value="SNT35280.1"/>
    <property type="molecule type" value="Genomic_DNA"/>
</dbReference>
<reference evidence="2 3" key="1">
    <citation type="submission" date="2017-06" db="EMBL/GenBank/DDBJ databases">
        <authorList>
            <person name="Kim H.J."/>
            <person name="Triplett B.A."/>
        </authorList>
    </citation>
    <scope>NUCLEOTIDE SEQUENCE [LARGE SCALE GENOMIC DNA]</scope>
    <source>
        <strain evidence="2 3">DSM 18704</strain>
    </source>
</reference>
<dbReference type="AlphaFoldDB" id="A0A239LYD2"/>